<dbReference type="InterPro" id="IPR044722">
    <property type="entry name" value="SecA_SF2_C"/>
</dbReference>
<comment type="function">
    <text evidence="15">Part of the Sec protein translocase complex. Interacts with the SecYEG preprotein conducting channel. Has a central role in coupling the hydrolysis of ATP to the transfer of proteins into and across the cell membrane, serving both as a receptor for the preprotein-SecB complex and as an ATP-driven molecular motor driving the stepwise translocation of polypeptide chains across the membrane.</text>
</comment>
<keyword evidence="8 15" id="KW-0547">Nucleotide-binding</keyword>
<dbReference type="InterPro" id="IPR027417">
    <property type="entry name" value="P-loop_NTPase"/>
</dbReference>
<dbReference type="InterPro" id="IPR014018">
    <property type="entry name" value="SecA_motor_DEAD"/>
</dbReference>
<dbReference type="RefSeq" id="WP_163074348.1">
    <property type="nucleotide sequence ID" value="NZ_CP048630.1"/>
</dbReference>
<dbReference type="NCBIfam" id="NF009538">
    <property type="entry name" value="PRK12904.1"/>
    <property type="match status" value="1"/>
</dbReference>
<dbReference type="Gene3D" id="1.10.3060.10">
    <property type="entry name" value="Helical scaffold and wing domains of SecA"/>
    <property type="match status" value="1"/>
</dbReference>
<dbReference type="InterPro" id="IPR001650">
    <property type="entry name" value="Helicase_C-like"/>
</dbReference>
<dbReference type="InterPro" id="IPR020937">
    <property type="entry name" value="SecA_CS"/>
</dbReference>
<dbReference type="PROSITE" id="PS01312">
    <property type="entry name" value="SECA"/>
    <property type="match status" value="1"/>
</dbReference>
<dbReference type="InterPro" id="IPR011116">
    <property type="entry name" value="SecA_Wing/Scaffold"/>
</dbReference>
<evidence type="ECO:0000313" key="20">
    <source>
        <dbReference type="EMBL" id="QIB33251.1"/>
    </source>
</evidence>
<evidence type="ECO:0000256" key="7">
    <source>
        <dbReference type="ARBA" id="ARBA00022723"/>
    </source>
</evidence>
<dbReference type="InterPro" id="IPR011115">
    <property type="entry name" value="SecA_DEAD"/>
</dbReference>
<dbReference type="PROSITE" id="PS51194">
    <property type="entry name" value="HELICASE_CTER"/>
    <property type="match status" value="1"/>
</dbReference>
<dbReference type="Pfam" id="PF01043">
    <property type="entry name" value="SecA_PP_bind"/>
    <property type="match status" value="1"/>
</dbReference>
<feature type="domain" description="Helicase C-terminal" evidence="18">
    <location>
        <begin position="424"/>
        <end position="645"/>
    </location>
</feature>
<evidence type="ECO:0000256" key="3">
    <source>
        <dbReference type="ARBA" id="ARBA00022448"/>
    </source>
</evidence>
<dbReference type="PROSITE" id="PS51192">
    <property type="entry name" value="HELICASE_ATP_BIND_1"/>
    <property type="match status" value="1"/>
</dbReference>
<dbReference type="AlphaFoldDB" id="A0A6P1YKN1"/>
<keyword evidence="11 15" id="KW-0653">Protein transport</keyword>
<evidence type="ECO:0000256" key="5">
    <source>
        <dbReference type="ARBA" id="ARBA00022490"/>
    </source>
</evidence>
<comment type="catalytic activity">
    <reaction evidence="15">
        <text>ATP + H2O + cellular proteinSide 1 = ADP + phosphate + cellular proteinSide 2.</text>
        <dbReference type="EC" id="7.4.2.8"/>
    </reaction>
</comment>
<dbReference type="FunFam" id="3.40.50.300:FF:001790">
    <property type="entry name" value="Protein translocase subunit SecA"/>
    <property type="match status" value="1"/>
</dbReference>
<feature type="domain" description="Helicase ATP-binding" evidence="17">
    <location>
        <begin position="89"/>
        <end position="247"/>
    </location>
</feature>
<dbReference type="EMBL" id="CP048630">
    <property type="protein sequence ID" value="QIB33251.1"/>
    <property type="molecule type" value="Genomic_DNA"/>
</dbReference>
<dbReference type="PROSITE" id="PS51196">
    <property type="entry name" value="SECA_MOTOR_DEAD"/>
    <property type="match status" value="1"/>
</dbReference>
<dbReference type="SMART" id="SM00957">
    <property type="entry name" value="SecA_DEAD"/>
    <property type="match status" value="1"/>
</dbReference>
<dbReference type="GO" id="GO:0065002">
    <property type="term" value="P:intracellular protein transmembrane transport"/>
    <property type="evidence" value="ECO:0007669"/>
    <property type="project" value="UniProtKB-UniRule"/>
</dbReference>
<dbReference type="PRINTS" id="PR00906">
    <property type="entry name" value="SECA"/>
</dbReference>
<dbReference type="Pfam" id="PF07517">
    <property type="entry name" value="SecA_DEAD"/>
    <property type="match status" value="1"/>
</dbReference>
<dbReference type="GO" id="GO:0006605">
    <property type="term" value="P:protein targeting"/>
    <property type="evidence" value="ECO:0007669"/>
    <property type="project" value="UniProtKB-UniRule"/>
</dbReference>
<evidence type="ECO:0000256" key="11">
    <source>
        <dbReference type="ARBA" id="ARBA00022927"/>
    </source>
</evidence>
<dbReference type="GO" id="GO:0046872">
    <property type="term" value="F:metal ion binding"/>
    <property type="evidence" value="ECO:0007669"/>
    <property type="project" value="UniProtKB-KW"/>
</dbReference>
<protein>
    <recommendedName>
        <fullName evidence="15 16">Protein translocase subunit SecA</fullName>
        <ecNumber evidence="15">7.4.2.8</ecNumber>
    </recommendedName>
</protein>
<dbReference type="CDD" id="cd18803">
    <property type="entry name" value="SF2_C_secA"/>
    <property type="match status" value="1"/>
</dbReference>
<dbReference type="FunFam" id="3.40.50.300:FF:000246">
    <property type="entry name" value="Preprotein translocase subunit SecA"/>
    <property type="match status" value="1"/>
</dbReference>
<dbReference type="GO" id="GO:0008564">
    <property type="term" value="F:protein-exporting ATPase activity"/>
    <property type="evidence" value="ECO:0007669"/>
    <property type="project" value="UniProtKB-EC"/>
</dbReference>
<dbReference type="Pfam" id="PF02810">
    <property type="entry name" value="SEC-C"/>
    <property type="match status" value="1"/>
</dbReference>
<keyword evidence="3 15" id="KW-0813">Transport</keyword>
<keyword evidence="13 15" id="KW-0811">Translocation</keyword>
<feature type="binding site" evidence="15">
    <location>
        <position position="87"/>
    </location>
    <ligand>
        <name>ATP</name>
        <dbReference type="ChEBI" id="CHEBI:30616"/>
    </ligand>
</feature>
<accession>A0A6P1YKN1</accession>
<proteinExistence type="inferred from homology"/>
<dbReference type="GO" id="GO:0005886">
    <property type="term" value="C:plasma membrane"/>
    <property type="evidence" value="ECO:0007669"/>
    <property type="project" value="UniProtKB-SubCell"/>
</dbReference>
<keyword evidence="4 15" id="KW-1003">Cell membrane</keyword>
<dbReference type="Gene3D" id="3.90.1440.10">
    <property type="entry name" value="SecA, preprotein cross-linking domain"/>
    <property type="match status" value="1"/>
</dbReference>
<dbReference type="SUPFAM" id="SSF81767">
    <property type="entry name" value="Pre-protein crosslinking domain of SecA"/>
    <property type="match status" value="1"/>
</dbReference>
<evidence type="ECO:0000256" key="1">
    <source>
        <dbReference type="ARBA" id="ARBA00001947"/>
    </source>
</evidence>
<keyword evidence="12 15" id="KW-1278">Translocase</keyword>
<dbReference type="SMART" id="SM00958">
    <property type="entry name" value="SecA_PP_bind"/>
    <property type="match status" value="1"/>
</dbReference>
<dbReference type="KEGG" id="apra:G3A50_05655"/>
<evidence type="ECO:0000256" key="10">
    <source>
        <dbReference type="ARBA" id="ARBA00022840"/>
    </source>
</evidence>
<feature type="binding site" evidence="15">
    <location>
        <position position="524"/>
    </location>
    <ligand>
        <name>ATP</name>
        <dbReference type="ChEBI" id="CHEBI:30616"/>
    </ligand>
</feature>
<keyword evidence="9" id="KW-0862">Zinc</keyword>
<dbReference type="PANTHER" id="PTHR30612:SF0">
    <property type="entry name" value="CHLOROPLAST PROTEIN-TRANSPORTING ATPASE"/>
    <property type="match status" value="1"/>
</dbReference>
<dbReference type="Pfam" id="PF07516">
    <property type="entry name" value="SecA_SW"/>
    <property type="match status" value="1"/>
</dbReference>
<feature type="domain" description="SecA family profile" evidence="19">
    <location>
        <begin position="3"/>
        <end position="637"/>
    </location>
</feature>
<keyword evidence="10 15" id="KW-0067">ATP-binding</keyword>
<keyword evidence="21" id="KW-1185">Reference proteome</keyword>
<comment type="cofactor">
    <cofactor evidence="1">
        <name>Zn(2+)</name>
        <dbReference type="ChEBI" id="CHEBI:29105"/>
    </cofactor>
</comment>
<evidence type="ECO:0000256" key="13">
    <source>
        <dbReference type="ARBA" id="ARBA00023010"/>
    </source>
</evidence>
<evidence type="ECO:0000256" key="12">
    <source>
        <dbReference type="ARBA" id="ARBA00022967"/>
    </source>
</evidence>
<dbReference type="NCBIfam" id="TIGR00963">
    <property type="entry name" value="secA"/>
    <property type="match status" value="1"/>
</dbReference>
<comment type="subunit">
    <text evidence="15">Monomer and homodimer. Part of the essential Sec protein translocation apparatus which comprises SecA, SecYEG and auxiliary proteins SecDF-YajC and YidC.</text>
</comment>
<dbReference type="HAMAP" id="MF_01382">
    <property type="entry name" value="SecA"/>
    <property type="match status" value="1"/>
</dbReference>
<dbReference type="SUPFAM" id="SSF52540">
    <property type="entry name" value="P-loop containing nucleoside triphosphate hydrolases"/>
    <property type="match status" value="2"/>
</dbReference>
<dbReference type="EC" id="7.4.2.8" evidence="15"/>
<dbReference type="InterPro" id="IPR014001">
    <property type="entry name" value="Helicase_ATP-bd"/>
</dbReference>
<sequence>MLGAIARKLFGSANDRRVRGYQPKVAAINALEPDLLKLSDEELRARTVEFREQLANGVALDDLLVPAFATVREAARRALGQRHFDVQLIGGMVLHERGIAEMRTGEGKTLVATAPVYLNALTGKGVHVVTVNDYLAKRDAEWMSRVYNFLGLTTGIIVHGMDDNERRAAYACDVTYATNNELGFDYLRDNMKYELSQMVQRPHHYAVVDEVDSILVDEARTPLIISGPLDDRSDFYNIIDTFIPRMSKEDYELDEKQRSVSMTEAGMEKMEQMLREGGQLKGETLYDIENVTVVHHVNQALRAHTLFQRDKDYIVRNGEVVIIDEFTGRMMQGRRYSEGLHQALEAKERVQVQPENQTFASITFQNYFRMYEKLAGMTGTANTEAAEFQDIYELEVIEIPTNLPVQRIDDDDEVYRSSAEKYNAIIDLIEECKKGGQPVLVGTTSIEKSELLAELLKKRGFRQKDFSDPDAFRPLYDGDQGKADDKVFAVLNARHHEQESYIVAQAGVPGAITIATNMAGRGTDIQLGGNADMRISHELTHLPEGEERAAAEARIRAEISVLKQKALDAGGLYVIGTERHESRRIDNQLRGRSGRQGDPGHSRFFLSLDDDLMRIFGSDRLDGMLQKLGLKEGEAIIHPWINKALEKAQQKVEARNYDIRKNLLKYDDVMNDQRKVVFEQRVELMRDDDVAETVAEMRHGVIEDLVVKFVPPNAYPEQWDTDGLAEALRHVLGLDLPVKEWAAEEGIADEEMRERVQARADEAMAAKAAQYGPEIMRYVEKSILLQTLDHLWREHLVTLDHLRQVIGLRGYAQRDPLNEYKSEAFQLFEAMLSNLREAVTAQLMRVEIMTTPQAEPELPMSAHHIDADTGEDEFALADAEFASAATLAPDAEAARRDPNDPTTWGRVGRNEACPCGSGLKYKHCHGKFV</sequence>
<reference evidence="20 21" key="1">
    <citation type="submission" date="2020-02" db="EMBL/GenBank/DDBJ databases">
        <authorList>
            <person name="Li G."/>
        </authorList>
    </citation>
    <scope>NUCLEOTIDE SEQUENCE [LARGE SCALE GENOMIC DNA]</scope>
    <source>
        <strain evidence="20 21">DSM 102029</strain>
    </source>
</reference>
<evidence type="ECO:0000259" key="19">
    <source>
        <dbReference type="PROSITE" id="PS51196"/>
    </source>
</evidence>
<dbReference type="InterPro" id="IPR011130">
    <property type="entry name" value="SecA_preprotein_X-link_dom"/>
</dbReference>
<evidence type="ECO:0000256" key="16">
    <source>
        <dbReference type="RuleBase" id="RU003874"/>
    </source>
</evidence>
<organism evidence="20 21">
    <name type="scientific">Ancylobacter pratisalsi</name>
    <dbReference type="NCBI Taxonomy" id="1745854"/>
    <lineage>
        <taxon>Bacteria</taxon>
        <taxon>Pseudomonadati</taxon>
        <taxon>Pseudomonadota</taxon>
        <taxon>Alphaproteobacteria</taxon>
        <taxon>Hyphomicrobiales</taxon>
        <taxon>Xanthobacteraceae</taxon>
        <taxon>Ancylobacter</taxon>
    </lineage>
</organism>
<dbReference type="SUPFAM" id="SSF81886">
    <property type="entry name" value="Helical scaffold and wing domains of SecA"/>
    <property type="match status" value="1"/>
</dbReference>
<evidence type="ECO:0000256" key="15">
    <source>
        <dbReference type="HAMAP-Rule" id="MF_01382"/>
    </source>
</evidence>
<keyword evidence="6" id="KW-0997">Cell inner membrane</keyword>
<dbReference type="InterPro" id="IPR036266">
    <property type="entry name" value="SecA_Wing/Scaffold_sf"/>
</dbReference>
<dbReference type="InterPro" id="IPR004027">
    <property type="entry name" value="SEC_C_motif"/>
</dbReference>
<evidence type="ECO:0000259" key="18">
    <source>
        <dbReference type="PROSITE" id="PS51194"/>
    </source>
</evidence>
<keyword evidence="7" id="KW-0479">Metal-binding</keyword>
<evidence type="ECO:0000256" key="6">
    <source>
        <dbReference type="ARBA" id="ARBA00022519"/>
    </source>
</evidence>
<dbReference type="Gene3D" id="3.40.50.300">
    <property type="entry name" value="P-loop containing nucleotide triphosphate hydrolases"/>
    <property type="match status" value="2"/>
</dbReference>
<dbReference type="GO" id="GO:0005524">
    <property type="term" value="F:ATP binding"/>
    <property type="evidence" value="ECO:0007669"/>
    <property type="project" value="UniProtKB-UniRule"/>
</dbReference>
<dbReference type="Proteomes" id="UP000464751">
    <property type="component" value="Chromosome"/>
</dbReference>
<dbReference type="Pfam" id="PF21090">
    <property type="entry name" value="P-loop_SecA"/>
    <property type="match status" value="1"/>
</dbReference>
<evidence type="ECO:0000256" key="9">
    <source>
        <dbReference type="ARBA" id="ARBA00022833"/>
    </source>
</evidence>
<dbReference type="PANTHER" id="PTHR30612">
    <property type="entry name" value="SECA INNER MEMBRANE COMPONENT OF SEC PROTEIN SECRETION SYSTEM"/>
    <property type="match status" value="1"/>
</dbReference>
<dbReference type="FunFam" id="3.90.1440.10:FF:000001">
    <property type="entry name" value="Preprotein translocase subunit SecA"/>
    <property type="match status" value="1"/>
</dbReference>
<evidence type="ECO:0000256" key="14">
    <source>
        <dbReference type="ARBA" id="ARBA00023136"/>
    </source>
</evidence>
<dbReference type="GO" id="GO:0005829">
    <property type="term" value="C:cytosol"/>
    <property type="evidence" value="ECO:0007669"/>
    <property type="project" value="TreeGrafter"/>
</dbReference>
<dbReference type="FunFam" id="1.10.3060.10:FF:000003">
    <property type="entry name" value="Protein translocase subunit SecA"/>
    <property type="match status" value="1"/>
</dbReference>
<keyword evidence="5 15" id="KW-0963">Cytoplasm</keyword>
<dbReference type="GO" id="GO:0043952">
    <property type="term" value="P:protein transport by the Sec complex"/>
    <property type="evidence" value="ECO:0007669"/>
    <property type="project" value="TreeGrafter"/>
</dbReference>
<name>A0A6P1YKN1_9HYPH</name>
<gene>
    <name evidence="15 20" type="primary">secA</name>
    <name evidence="20" type="ORF">G3A50_05655</name>
</gene>
<evidence type="ECO:0000256" key="4">
    <source>
        <dbReference type="ARBA" id="ARBA00022475"/>
    </source>
</evidence>
<keyword evidence="14 15" id="KW-0472">Membrane</keyword>
<evidence type="ECO:0000256" key="2">
    <source>
        <dbReference type="ARBA" id="ARBA00007650"/>
    </source>
</evidence>
<dbReference type="InterPro" id="IPR036670">
    <property type="entry name" value="SecA_X-link_sf"/>
</dbReference>
<dbReference type="CDD" id="cd17928">
    <property type="entry name" value="DEXDc_SecA"/>
    <property type="match status" value="1"/>
</dbReference>
<dbReference type="GO" id="GO:0031522">
    <property type="term" value="C:cell envelope Sec protein transport complex"/>
    <property type="evidence" value="ECO:0007669"/>
    <property type="project" value="TreeGrafter"/>
</dbReference>
<evidence type="ECO:0000259" key="17">
    <source>
        <dbReference type="PROSITE" id="PS51192"/>
    </source>
</evidence>
<dbReference type="InterPro" id="IPR000185">
    <property type="entry name" value="SecA"/>
</dbReference>
<dbReference type="GO" id="GO:0017038">
    <property type="term" value="P:protein import"/>
    <property type="evidence" value="ECO:0007669"/>
    <property type="project" value="InterPro"/>
</dbReference>
<evidence type="ECO:0000313" key="21">
    <source>
        <dbReference type="Proteomes" id="UP000464751"/>
    </source>
</evidence>
<comment type="subcellular location">
    <subcellularLocation>
        <location evidence="15">Cell membrane</location>
        <topology evidence="15">Peripheral membrane protein</topology>
        <orientation evidence="15">Cytoplasmic side</orientation>
    </subcellularLocation>
    <subcellularLocation>
        <location evidence="15">Cytoplasm</location>
    </subcellularLocation>
    <text evidence="15">Distribution is 50-50.</text>
</comment>
<evidence type="ECO:0000256" key="8">
    <source>
        <dbReference type="ARBA" id="ARBA00022741"/>
    </source>
</evidence>
<comment type="similarity">
    <text evidence="2 15 16">Belongs to the SecA family.</text>
</comment>
<feature type="binding site" evidence="15">
    <location>
        <begin position="105"/>
        <end position="109"/>
    </location>
    <ligand>
        <name>ATP</name>
        <dbReference type="ChEBI" id="CHEBI:30616"/>
    </ligand>
</feature>
<dbReference type="FunFam" id="3.40.50.300:FF:000334">
    <property type="entry name" value="Protein translocase subunit SecA"/>
    <property type="match status" value="1"/>
</dbReference>